<proteinExistence type="predicted"/>
<geneLocation type="plasmid" evidence="1 2">
    <name>pMNOD02</name>
</geneLocation>
<keyword evidence="2" id="KW-1185">Reference proteome</keyword>
<gene>
    <name evidence="1" type="ordered locus">Mnod_8067</name>
</gene>
<sequence length="55" mass="6176">MPNTPIIGELYKLKHVTDQQIDAAIRDYLNDPMPGMRPIRLSRLIAVSSSAPFHS</sequence>
<reference evidence="2" key="1">
    <citation type="submission" date="2009-01" db="EMBL/GenBank/DDBJ databases">
        <title>Complete sequence of plasmid 2 of Methylobacterium nodulans ORS 2060.</title>
        <authorList>
            <consortium name="US DOE Joint Genome Institute"/>
            <person name="Lucas S."/>
            <person name="Copeland A."/>
            <person name="Lapidus A."/>
            <person name="Glavina del Rio T."/>
            <person name="Dalin E."/>
            <person name="Tice H."/>
            <person name="Bruce D."/>
            <person name="Goodwin L."/>
            <person name="Pitluck S."/>
            <person name="Sims D."/>
            <person name="Brettin T."/>
            <person name="Detter J.C."/>
            <person name="Han C."/>
            <person name="Larimer F."/>
            <person name="Land M."/>
            <person name="Hauser L."/>
            <person name="Kyrpides N."/>
            <person name="Ivanova N."/>
            <person name="Marx C.J."/>
            <person name="Richardson P."/>
        </authorList>
    </citation>
    <scope>NUCLEOTIDE SEQUENCE [LARGE SCALE GENOMIC DNA]</scope>
    <source>
        <strain evidence="2">LMG 21967 / CNCM I-2342 / ORS 2060</strain>
        <plasmid evidence="2">Plasmid pMNOD02</plasmid>
    </source>
</reference>
<dbReference type="Proteomes" id="UP000008207">
    <property type="component" value="Plasmid pMNOD02"/>
</dbReference>
<name>B8IX15_METNO</name>
<protein>
    <submittedName>
        <fullName evidence="1">Uncharacterized protein</fullName>
    </submittedName>
</protein>
<dbReference type="EMBL" id="CP001351">
    <property type="protein sequence ID" value="ACL63056.1"/>
    <property type="molecule type" value="Genomic_DNA"/>
</dbReference>
<dbReference type="OrthoDB" id="8003682at2"/>
<evidence type="ECO:0000313" key="2">
    <source>
        <dbReference type="Proteomes" id="UP000008207"/>
    </source>
</evidence>
<dbReference type="RefSeq" id="WP_012631258.1">
    <property type="nucleotide sequence ID" value="NC_011887.1"/>
</dbReference>
<evidence type="ECO:0000313" key="1">
    <source>
        <dbReference type="EMBL" id="ACL63056.1"/>
    </source>
</evidence>
<dbReference type="AlphaFoldDB" id="B8IX15"/>
<dbReference type="HOGENOM" id="CLU_3027114_0_0_5"/>
<keyword evidence="1" id="KW-0614">Plasmid</keyword>
<organism evidence="1 2">
    <name type="scientific">Methylobacterium nodulans (strain LMG 21967 / CNCM I-2342 / ORS 2060)</name>
    <dbReference type="NCBI Taxonomy" id="460265"/>
    <lineage>
        <taxon>Bacteria</taxon>
        <taxon>Pseudomonadati</taxon>
        <taxon>Pseudomonadota</taxon>
        <taxon>Alphaproteobacteria</taxon>
        <taxon>Hyphomicrobiales</taxon>
        <taxon>Methylobacteriaceae</taxon>
        <taxon>Methylobacterium</taxon>
    </lineage>
</organism>
<dbReference type="KEGG" id="mno:Mnod_8067"/>
<accession>B8IX15</accession>